<dbReference type="AlphaFoldDB" id="A0A6H5HDJ7"/>
<dbReference type="SMART" id="SM00150">
    <property type="entry name" value="SPEC"/>
    <property type="match status" value="2"/>
</dbReference>
<dbReference type="GO" id="GO:0005737">
    <property type="term" value="C:cytoplasm"/>
    <property type="evidence" value="ECO:0007669"/>
    <property type="project" value="TreeGrafter"/>
</dbReference>
<dbReference type="OrthoDB" id="2250192at2759"/>
<evidence type="ECO:0000313" key="3">
    <source>
        <dbReference type="Proteomes" id="UP000479000"/>
    </source>
</evidence>
<dbReference type="InterPro" id="IPR043197">
    <property type="entry name" value="Plakin"/>
</dbReference>
<reference evidence="2 3" key="1">
    <citation type="submission" date="2020-02" db="EMBL/GenBank/DDBJ databases">
        <authorList>
            <person name="Ferguson B K."/>
        </authorList>
    </citation>
    <scope>NUCLEOTIDE SEQUENCE [LARGE SCALE GENOMIC DNA]</scope>
</reference>
<dbReference type="PANTHER" id="PTHR23169">
    <property type="entry name" value="ENVOPLAKIN"/>
    <property type="match status" value="1"/>
</dbReference>
<gene>
    <name evidence="2" type="ORF">NTEN_LOCUS19439</name>
</gene>
<accession>A0A6H5HDJ7</accession>
<name>A0A6H5HDJ7_9HEMI</name>
<organism evidence="2 3">
    <name type="scientific">Nesidiocoris tenuis</name>
    <dbReference type="NCBI Taxonomy" id="355587"/>
    <lineage>
        <taxon>Eukaryota</taxon>
        <taxon>Metazoa</taxon>
        <taxon>Ecdysozoa</taxon>
        <taxon>Arthropoda</taxon>
        <taxon>Hexapoda</taxon>
        <taxon>Insecta</taxon>
        <taxon>Pterygota</taxon>
        <taxon>Neoptera</taxon>
        <taxon>Paraneoptera</taxon>
        <taxon>Hemiptera</taxon>
        <taxon>Heteroptera</taxon>
        <taxon>Panheteroptera</taxon>
        <taxon>Cimicomorpha</taxon>
        <taxon>Miridae</taxon>
        <taxon>Dicyphina</taxon>
        <taxon>Nesidiocoris</taxon>
    </lineage>
</organism>
<dbReference type="EMBL" id="CADCXU010028436">
    <property type="protein sequence ID" value="CAB0015054.1"/>
    <property type="molecule type" value="Genomic_DNA"/>
</dbReference>
<dbReference type="InterPro" id="IPR018159">
    <property type="entry name" value="Spectrin/alpha-actinin"/>
</dbReference>
<dbReference type="GO" id="GO:0030056">
    <property type="term" value="C:hemidesmosome"/>
    <property type="evidence" value="ECO:0007669"/>
    <property type="project" value="TreeGrafter"/>
</dbReference>
<protein>
    <recommendedName>
        <fullName evidence="4">KASH domain-containing protein</fullName>
    </recommendedName>
</protein>
<evidence type="ECO:0008006" key="4">
    <source>
        <dbReference type="Google" id="ProtNLM"/>
    </source>
</evidence>
<dbReference type="SUPFAM" id="SSF46966">
    <property type="entry name" value="Spectrin repeat"/>
    <property type="match status" value="2"/>
</dbReference>
<dbReference type="Gene3D" id="1.20.58.60">
    <property type="match status" value="2"/>
</dbReference>
<dbReference type="GO" id="GO:0005882">
    <property type="term" value="C:intermediate filament"/>
    <property type="evidence" value="ECO:0007669"/>
    <property type="project" value="TreeGrafter"/>
</dbReference>
<proteinExistence type="predicted"/>
<keyword evidence="3" id="KW-1185">Reference proteome</keyword>
<dbReference type="GO" id="GO:0042060">
    <property type="term" value="P:wound healing"/>
    <property type="evidence" value="ECO:0007669"/>
    <property type="project" value="TreeGrafter"/>
</dbReference>
<evidence type="ECO:0000256" key="1">
    <source>
        <dbReference type="SAM" id="Coils"/>
    </source>
</evidence>
<sequence>MSLMVSKILKKLSLCRIQLLEDLKDLYDTHDHLATWLSAKERMTAALGPISSDPRMVQSQVEQALQSTRRKSSTWAFHVCETRCKTFPTRSIRRPLKKIRNSICDDCKLASANWKARDSSWPTPKLLANSCARDGREFDATVAKTLGWLSEELGSLSDRLLISADRDILQQQVEAHEPIYKDVLAKEHQIIMLLDKGASQQQKSTEKHLSSRSLDNLRNQWDRLKREAVERQTRLATSMEHCRKYYKALESFVPWLSQAENRLDALRPDSFARRDLDKHLQELAAFRNDLWKKSGEFEHLRSLGETFVASCDIDKDIVVQELSAAKARWDKLNNELLGRISSLEELGRRIADASDRLGAVTSSVQRCEYHLNSHDTLPTHTDAATLSRLSTLRDEVLALRKPLDSLRSTCADLDDEIARVGRGKTSGLSDEVKALSERLDDLTNRLDDRCDRAQVAAKAVQQYNVCDFNSSEL</sequence>
<evidence type="ECO:0000313" key="2">
    <source>
        <dbReference type="EMBL" id="CAB0015054.1"/>
    </source>
</evidence>
<dbReference type="GO" id="GO:0005198">
    <property type="term" value="F:structural molecule activity"/>
    <property type="evidence" value="ECO:0007669"/>
    <property type="project" value="TreeGrafter"/>
</dbReference>
<dbReference type="Proteomes" id="UP000479000">
    <property type="component" value="Unassembled WGS sequence"/>
</dbReference>
<dbReference type="PANTHER" id="PTHR23169:SF23">
    <property type="entry name" value="SHORT STOP, ISOFORM H"/>
    <property type="match status" value="1"/>
</dbReference>
<dbReference type="GO" id="GO:0031122">
    <property type="term" value="P:cytoplasmic microtubule organization"/>
    <property type="evidence" value="ECO:0007669"/>
    <property type="project" value="TreeGrafter"/>
</dbReference>
<keyword evidence="1" id="KW-0175">Coiled coil</keyword>
<dbReference type="CDD" id="cd00176">
    <property type="entry name" value="SPEC"/>
    <property type="match status" value="2"/>
</dbReference>
<feature type="coiled-coil region" evidence="1">
    <location>
        <begin position="425"/>
        <end position="452"/>
    </location>
</feature>
<dbReference type="GO" id="GO:0045104">
    <property type="term" value="P:intermediate filament cytoskeleton organization"/>
    <property type="evidence" value="ECO:0007669"/>
    <property type="project" value="InterPro"/>
</dbReference>
<dbReference type="GO" id="GO:0016020">
    <property type="term" value="C:membrane"/>
    <property type="evidence" value="ECO:0007669"/>
    <property type="project" value="TreeGrafter"/>
</dbReference>